<protein>
    <submittedName>
        <fullName evidence="1">Uncharacterized protein</fullName>
    </submittedName>
</protein>
<dbReference type="AlphaFoldDB" id="A0A382HFW0"/>
<reference evidence="1" key="1">
    <citation type="submission" date="2018-05" db="EMBL/GenBank/DDBJ databases">
        <authorList>
            <person name="Lanie J.A."/>
            <person name="Ng W.-L."/>
            <person name="Kazmierczak K.M."/>
            <person name="Andrzejewski T.M."/>
            <person name="Davidsen T.M."/>
            <person name="Wayne K.J."/>
            <person name="Tettelin H."/>
            <person name="Glass J.I."/>
            <person name="Rusch D."/>
            <person name="Podicherti R."/>
            <person name="Tsui H.-C.T."/>
            <person name="Winkler M.E."/>
        </authorList>
    </citation>
    <scope>NUCLEOTIDE SEQUENCE</scope>
</reference>
<sequence length="42" mass="5011">MRLQIYIGFYICAWPIAILSKSVKNWSPFCLERFIDTPQYVV</sequence>
<dbReference type="EMBL" id="UINC01060942">
    <property type="protein sequence ID" value="SVB85985.1"/>
    <property type="molecule type" value="Genomic_DNA"/>
</dbReference>
<accession>A0A382HFW0</accession>
<gene>
    <name evidence="1" type="ORF">METZ01_LOCUS238839</name>
</gene>
<name>A0A382HFW0_9ZZZZ</name>
<evidence type="ECO:0000313" key="1">
    <source>
        <dbReference type="EMBL" id="SVB85985.1"/>
    </source>
</evidence>
<proteinExistence type="predicted"/>
<organism evidence="1">
    <name type="scientific">marine metagenome</name>
    <dbReference type="NCBI Taxonomy" id="408172"/>
    <lineage>
        <taxon>unclassified sequences</taxon>
        <taxon>metagenomes</taxon>
        <taxon>ecological metagenomes</taxon>
    </lineage>
</organism>